<reference evidence="4 5" key="2">
    <citation type="submission" date="2025-05" db="UniProtKB">
        <authorList>
            <consortium name="RefSeq"/>
        </authorList>
    </citation>
    <scope>IDENTIFICATION</scope>
    <source>
        <tissue evidence="4 5">Leaf</tissue>
    </source>
</reference>
<dbReference type="Proteomes" id="UP000813463">
    <property type="component" value="Chromosome 6"/>
</dbReference>
<feature type="region of interest" description="Disordered" evidence="2">
    <location>
        <begin position="544"/>
        <end position="647"/>
    </location>
</feature>
<dbReference type="GeneID" id="110800829"/>
<feature type="compositionally biased region" description="Polar residues" evidence="2">
    <location>
        <begin position="297"/>
        <end position="306"/>
    </location>
</feature>
<keyword evidence="3" id="KW-1185">Reference proteome</keyword>
<feature type="compositionally biased region" description="Basic and acidic residues" evidence="2">
    <location>
        <begin position="610"/>
        <end position="639"/>
    </location>
</feature>
<sequence length="981" mass="106349">MADSEKKDSSKSKMSLLDEDFSKDFLGSWKSGGDDMDFDFEPVSKGKKKAFDFGMDMDFNLDDAFGKMSSFKMDLPDIDFCNSPKKSMKSKDKLEEVSAKGNCQDKHDKFNFSFDFNGMNTSDEENEPGDGGCFGRAKVPSKTVNASETSVQATNDGGTTENSASEDNLEGSTNTGAVNRSCSFYGSSKDNGKKSDEYPSSSTKELIQSDSVMENSGKHAAAHAPPRNHDGTVNEKNRNEVSVGRVLRNGKVIGGSPSLECEKKANNVKYSGDMDFSVDDAFGKMSSVKKNMPNIDFSKSPNISTTLKEKSEEDSAKGNTQDKHDKFTFSSDSKGISNKDGKNEPGDGGCLDNDKLPSDTVKASATSDPKALSSNARSRADMEKPVLKVSSAPFDRDMDFALDDAFGKMSSVKKNMPNIDFSKSPNKSTMLKEKSEEDSAKGNAQEKHEKFTFSFDSNGMNTNDGKNELDDGGCSGSANLPSDTVKASATSDPKALSSNARSRADMQKPVLNVSSAPFDCGSTAAKTMLPKSKVQGAMNSNILVAQETADGDTTTVSASEGNQEGTTHTDAVNRSVSVSCSSNGSSKHSGKKLENHPSSFTKELIQSDSVMEKSEKDAAARTPPRDHDDTVNEKTRNEGSVDTMPYNGEAENDGLASLECEKMTRNVQSSCFKIPSPTPQEQGTKFGNQGKGNLKDKISSITLIPKLNTCQGNLKDKIPSIAFIPKLNPGQGNLKDKISSTALIPKLNIGQGNKLPSQRIDKRMLALPSLKITRRTTTDKHSASPTMLSNAKSLGNVEKSTGPKQVMIKKVSPIVAEKQTPSTPSLKRKRSEAADRGLAKLHTPKRFSPNESRMTKVSVRIREDGVQNHGNFVVGNTKNVSAENKTPKFHFDQEANMASLQFSLMVENDANVEKAEACAKELDNICNMLKKKHEEAKELLVRALVNNNNLLMLSHPIHEEKICAVQRLASKLMSRELEVEA</sequence>
<dbReference type="RefSeq" id="XP_056687109.1">
    <property type="nucleotide sequence ID" value="XM_056831131.1"/>
</dbReference>
<evidence type="ECO:0000313" key="5">
    <source>
        <dbReference type="RefSeq" id="XP_056687111.1"/>
    </source>
</evidence>
<feature type="region of interest" description="Disordered" evidence="2">
    <location>
        <begin position="672"/>
        <end position="691"/>
    </location>
</feature>
<feature type="compositionally biased region" description="Basic and acidic residues" evidence="2">
    <location>
        <begin position="430"/>
        <end position="451"/>
    </location>
</feature>
<dbReference type="InterPro" id="IPR038777">
    <property type="entry name" value="At4g18490-like"/>
</dbReference>
<feature type="region of interest" description="Disordered" evidence="2">
    <location>
        <begin position="116"/>
        <end position="259"/>
    </location>
</feature>
<dbReference type="PANTHER" id="PTHR36380:SF1">
    <property type="entry name" value="OS01G0755100 PROTEIN"/>
    <property type="match status" value="1"/>
</dbReference>
<feature type="compositionally biased region" description="Polar residues" evidence="2">
    <location>
        <begin position="454"/>
        <end position="464"/>
    </location>
</feature>
<feature type="compositionally biased region" description="Basic and acidic residues" evidence="2">
    <location>
        <begin position="307"/>
        <end position="327"/>
    </location>
</feature>
<feature type="compositionally biased region" description="Basic and acidic residues" evidence="2">
    <location>
        <begin position="227"/>
        <end position="239"/>
    </location>
</feature>
<gene>
    <name evidence="4 5 6" type="primary">LOC110800829</name>
</gene>
<dbReference type="PANTHER" id="PTHR36380">
    <property type="entry name" value="BNAA03G58330D PROTEIN"/>
    <property type="match status" value="1"/>
</dbReference>
<feature type="coiled-coil region" evidence="1">
    <location>
        <begin position="912"/>
        <end position="939"/>
    </location>
</feature>
<accession>A0ABM3QUS3</accession>
<name>A0ABM3QUS3_SPIOL</name>
<feature type="compositionally biased region" description="Polar residues" evidence="2">
    <location>
        <begin position="361"/>
        <end position="377"/>
    </location>
</feature>
<organism evidence="3 4">
    <name type="scientific">Spinacia oleracea</name>
    <name type="common">Spinach</name>
    <dbReference type="NCBI Taxonomy" id="3562"/>
    <lineage>
        <taxon>Eukaryota</taxon>
        <taxon>Viridiplantae</taxon>
        <taxon>Streptophyta</taxon>
        <taxon>Embryophyta</taxon>
        <taxon>Tracheophyta</taxon>
        <taxon>Spermatophyta</taxon>
        <taxon>Magnoliopsida</taxon>
        <taxon>eudicotyledons</taxon>
        <taxon>Gunneridae</taxon>
        <taxon>Pentapetalae</taxon>
        <taxon>Caryophyllales</taxon>
        <taxon>Chenopodiaceae</taxon>
        <taxon>Chenopodioideae</taxon>
        <taxon>Anserineae</taxon>
        <taxon>Spinacia</taxon>
    </lineage>
</organism>
<feature type="region of interest" description="Disordered" evidence="2">
    <location>
        <begin position="288"/>
        <end position="392"/>
    </location>
</feature>
<feature type="region of interest" description="Disordered" evidence="2">
    <location>
        <begin position="412"/>
        <end position="508"/>
    </location>
</feature>
<feature type="compositionally biased region" description="Low complexity" evidence="2">
    <location>
        <begin position="575"/>
        <end position="587"/>
    </location>
</feature>
<evidence type="ECO:0000313" key="4">
    <source>
        <dbReference type="RefSeq" id="XP_056687109.1"/>
    </source>
</evidence>
<feature type="compositionally biased region" description="Polar residues" evidence="2">
    <location>
        <begin position="198"/>
        <end position="214"/>
    </location>
</feature>
<keyword evidence="1" id="KW-0175">Coiled coil</keyword>
<dbReference type="RefSeq" id="XP_056687111.1">
    <property type="nucleotide sequence ID" value="XM_056831133.1"/>
</dbReference>
<evidence type="ECO:0000313" key="3">
    <source>
        <dbReference type="Proteomes" id="UP000813463"/>
    </source>
</evidence>
<feature type="region of interest" description="Disordered" evidence="2">
    <location>
        <begin position="817"/>
        <end position="836"/>
    </location>
</feature>
<reference evidence="3" key="1">
    <citation type="journal article" date="2021" name="Nat. Commun.">
        <title>Genomic analyses provide insights into spinach domestication and the genetic basis of agronomic traits.</title>
        <authorList>
            <person name="Cai X."/>
            <person name="Sun X."/>
            <person name="Xu C."/>
            <person name="Sun H."/>
            <person name="Wang X."/>
            <person name="Ge C."/>
            <person name="Zhang Z."/>
            <person name="Wang Q."/>
            <person name="Fei Z."/>
            <person name="Jiao C."/>
            <person name="Wang Q."/>
        </authorList>
    </citation>
    <scope>NUCLEOTIDE SEQUENCE [LARGE SCALE GENOMIC DNA]</scope>
    <source>
        <strain evidence="3">cv. Varoflay</strain>
    </source>
</reference>
<dbReference type="RefSeq" id="XP_056687112.1">
    <property type="nucleotide sequence ID" value="XM_056831134.1"/>
</dbReference>
<feature type="compositionally biased region" description="Polar residues" evidence="2">
    <location>
        <begin position="476"/>
        <end position="501"/>
    </location>
</feature>
<proteinExistence type="predicted"/>
<evidence type="ECO:0000256" key="1">
    <source>
        <dbReference type="SAM" id="Coils"/>
    </source>
</evidence>
<protein>
    <submittedName>
        <fullName evidence="4 5">Uncharacterized protein At4g18490 isoform X1</fullName>
    </submittedName>
</protein>
<feature type="compositionally biased region" description="Polar residues" evidence="2">
    <location>
        <begin position="596"/>
        <end position="609"/>
    </location>
</feature>
<feature type="compositionally biased region" description="Polar residues" evidence="2">
    <location>
        <begin position="551"/>
        <end position="574"/>
    </location>
</feature>
<evidence type="ECO:0000313" key="6">
    <source>
        <dbReference type="RefSeq" id="XP_056687112.1"/>
    </source>
</evidence>
<feature type="compositionally biased region" description="Polar residues" evidence="2">
    <location>
        <begin position="142"/>
        <end position="189"/>
    </location>
</feature>
<evidence type="ECO:0000256" key="2">
    <source>
        <dbReference type="SAM" id="MobiDB-lite"/>
    </source>
</evidence>